<dbReference type="GO" id="GO:0016020">
    <property type="term" value="C:membrane"/>
    <property type="evidence" value="ECO:0007669"/>
    <property type="project" value="UniProtKB-SubCell"/>
</dbReference>
<sequence length="337" mass="38268">MAQTKFVRRLTSEAVEKPQKLVDLFFYHVYSIWLFTYSDLHIMLFPETAFGVLHALWFTENSSNNPHNPVGPTSREVIERIPLVLYWVWINLLAFNISNQRGPESVAEDAINKPWRTMPSGRWSPEMASYGHKLAYSGALVSSWFIGGLRPCIVLTLLGFWYNDCGGGDGRAFTRNFINAMGFTSFGLGALEVALNQPLNFTASTLLDLSAPNLEQWILLLVVAVLSTVHMQDMHDQEGDKARGRSTMPLQIGDAPARWIIVGFMLLWGVVCPLFWRCGLLGYAMSTSIAYTVVFRSFFLRTVSEDRMTFAIWNLWMVSLYALPLERLLDNYITSRV</sequence>
<name>A0A439DF00_9PEZI</name>
<accession>A0A439DF00</accession>
<feature type="transmembrane region" description="Helical" evidence="5">
    <location>
        <begin position="216"/>
        <end position="234"/>
    </location>
</feature>
<dbReference type="EMBL" id="RYZI01000038">
    <property type="protein sequence ID" value="RWA12948.1"/>
    <property type="molecule type" value="Genomic_DNA"/>
</dbReference>
<feature type="transmembrane region" description="Helical" evidence="5">
    <location>
        <begin position="282"/>
        <end position="299"/>
    </location>
</feature>
<evidence type="ECO:0000256" key="2">
    <source>
        <dbReference type="ARBA" id="ARBA00022692"/>
    </source>
</evidence>
<proteinExistence type="predicted"/>
<evidence type="ECO:0000256" key="1">
    <source>
        <dbReference type="ARBA" id="ARBA00004141"/>
    </source>
</evidence>
<keyword evidence="7" id="KW-1185">Reference proteome</keyword>
<dbReference type="InterPro" id="IPR050475">
    <property type="entry name" value="Prenyltransferase_related"/>
</dbReference>
<dbReference type="PANTHER" id="PTHR42723:SF1">
    <property type="entry name" value="CHLOROPHYLL SYNTHASE, CHLOROPLASTIC"/>
    <property type="match status" value="1"/>
</dbReference>
<evidence type="ECO:0000256" key="4">
    <source>
        <dbReference type="ARBA" id="ARBA00023136"/>
    </source>
</evidence>
<dbReference type="CDD" id="cd13965">
    <property type="entry name" value="PT_UbiA_3"/>
    <property type="match status" value="1"/>
</dbReference>
<feature type="transmembrane region" description="Helical" evidence="5">
    <location>
        <begin position="255"/>
        <end position="276"/>
    </location>
</feature>
<evidence type="ECO:0000256" key="3">
    <source>
        <dbReference type="ARBA" id="ARBA00022989"/>
    </source>
</evidence>
<dbReference type="PANTHER" id="PTHR42723">
    <property type="entry name" value="CHLOROPHYLL SYNTHASE"/>
    <property type="match status" value="1"/>
</dbReference>
<keyword evidence="4 5" id="KW-0472">Membrane</keyword>
<evidence type="ECO:0000313" key="7">
    <source>
        <dbReference type="Proteomes" id="UP000286045"/>
    </source>
</evidence>
<dbReference type="STRING" id="363999.A0A439DF00"/>
<dbReference type="Proteomes" id="UP000286045">
    <property type="component" value="Unassembled WGS sequence"/>
</dbReference>
<organism evidence="6 7">
    <name type="scientific">Xylaria grammica</name>
    <dbReference type="NCBI Taxonomy" id="363999"/>
    <lineage>
        <taxon>Eukaryota</taxon>
        <taxon>Fungi</taxon>
        <taxon>Dikarya</taxon>
        <taxon>Ascomycota</taxon>
        <taxon>Pezizomycotina</taxon>
        <taxon>Sordariomycetes</taxon>
        <taxon>Xylariomycetidae</taxon>
        <taxon>Xylariales</taxon>
        <taxon>Xylariaceae</taxon>
        <taxon>Xylaria</taxon>
    </lineage>
</organism>
<keyword evidence="3 5" id="KW-1133">Transmembrane helix</keyword>
<reference evidence="6 7" key="1">
    <citation type="submission" date="2018-12" db="EMBL/GenBank/DDBJ databases">
        <title>Draft genome sequence of Xylaria grammica IHI A82.</title>
        <authorList>
            <person name="Buettner E."/>
            <person name="Kellner H."/>
        </authorList>
    </citation>
    <scope>NUCLEOTIDE SEQUENCE [LARGE SCALE GENOMIC DNA]</scope>
    <source>
        <strain evidence="6 7">IHI A82</strain>
    </source>
</reference>
<protein>
    <submittedName>
        <fullName evidence="6">Uncharacterized protein</fullName>
    </submittedName>
</protein>
<dbReference type="GO" id="GO:0016765">
    <property type="term" value="F:transferase activity, transferring alkyl or aryl (other than methyl) groups"/>
    <property type="evidence" value="ECO:0007669"/>
    <property type="project" value="InterPro"/>
</dbReference>
<feature type="transmembrane region" description="Helical" evidence="5">
    <location>
        <begin position="134"/>
        <end position="161"/>
    </location>
</feature>
<evidence type="ECO:0000256" key="5">
    <source>
        <dbReference type="SAM" id="Phobius"/>
    </source>
</evidence>
<evidence type="ECO:0000313" key="6">
    <source>
        <dbReference type="EMBL" id="RWA12948.1"/>
    </source>
</evidence>
<dbReference type="Pfam" id="PF01040">
    <property type="entry name" value="UbiA"/>
    <property type="match status" value="1"/>
</dbReference>
<gene>
    <name evidence="6" type="ORF">EKO27_g2173</name>
</gene>
<feature type="transmembrane region" description="Helical" evidence="5">
    <location>
        <begin position="311"/>
        <end position="329"/>
    </location>
</feature>
<comment type="subcellular location">
    <subcellularLocation>
        <location evidence="1">Membrane</location>
        <topology evidence="1">Multi-pass membrane protein</topology>
    </subcellularLocation>
</comment>
<feature type="transmembrane region" description="Helical" evidence="5">
    <location>
        <begin position="173"/>
        <end position="196"/>
    </location>
</feature>
<keyword evidence="2 5" id="KW-0812">Transmembrane</keyword>
<comment type="caution">
    <text evidence="6">The sequence shown here is derived from an EMBL/GenBank/DDBJ whole genome shotgun (WGS) entry which is preliminary data.</text>
</comment>
<dbReference type="InterPro" id="IPR000537">
    <property type="entry name" value="UbiA_prenyltransferase"/>
</dbReference>
<dbReference type="AlphaFoldDB" id="A0A439DF00"/>